<reference evidence="3" key="1">
    <citation type="submission" date="2022-09" db="EMBL/GenBank/DDBJ databases">
        <title>Intensive care unit water sources are persistently colonized with multi-drug resistant bacteria and are the site of extensive horizontal gene transfer of antibiotic resistance genes.</title>
        <authorList>
            <person name="Diorio-Toth L."/>
        </authorList>
    </citation>
    <scope>NUCLEOTIDE SEQUENCE</scope>
    <source>
        <strain evidence="3">GD04153</strain>
    </source>
</reference>
<feature type="transmembrane region" description="Helical" evidence="2">
    <location>
        <begin position="111"/>
        <end position="129"/>
    </location>
</feature>
<gene>
    <name evidence="3" type="ORF">N7376_09760</name>
</gene>
<comment type="caution">
    <text evidence="3">The sequence shown here is derived from an EMBL/GenBank/DDBJ whole genome shotgun (WGS) entry which is preliminary data.</text>
</comment>
<dbReference type="AlphaFoldDB" id="A0AA42GWH3"/>
<keyword evidence="2" id="KW-0472">Membrane</keyword>
<evidence type="ECO:0000313" key="4">
    <source>
        <dbReference type="Proteomes" id="UP001158087"/>
    </source>
</evidence>
<evidence type="ECO:0000256" key="1">
    <source>
        <dbReference type="SAM" id="Coils"/>
    </source>
</evidence>
<proteinExistence type="predicted"/>
<organism evidence="3 4">
    <name type="scientific">Brucella intermedia GD04153</name>
    <dbReference type="NCBI Taxonomy" id="2975438"/>
    <lineage>
        <taxon>Bacteria</taxon>
        <taxon>Pseudomonadati</taxon>
        <taxon>Pseudomonadota</taxon>
        <taxon>Alphaproteobacteria</taxon>
        <taxon>Hyphomicrobiales</taxon>
        <taxon>Brucellaceae</taxon>
        <taxon>Brucella/Ochrobactrum group</taxon>
        <taxon>Brucella</taxon>
    </lineage>
</organism>
<evidence type="ECO:0000313" key="3">
    <source>
        <dbReference type="EMBL" id="MDH0124276.1"/>
    </source>
</evidence>
<evidence type="ECO:0000256" key="2">
    <source>
        <dbReference type="SAM" id="Phobius"/>
    </source>
</evidence>
<dbReference type="Pfam" id="PF10097">
    <property type="entry name" value="DUF2335"/>
    <property type="match status" value="1"/>
</dbReference>
<sequence length="168" mass="18613">MNPKPEKQEQKGVATKAPPEITTLAEEISRQIGPLLPQQQREAVLTRIVSVMSNEQFSGPIAHPKHLREYEDIVPGSAERIISMAEKAQDHNRRMEEKIVDHQINDARRGMNYGFAGLVLLVLLAFIAGMFHNNLLATLLLSTAAFGAVAHFINGRLTNGKAEIPEKN</sequence>
<keyword evidence="2" id="KW-1133">Transmembrane helix</keyword>
<dbReference type="Proteomes" id="UP001158087">
    <property type="component" value="Unassembled WGS sequence"/>
</dbReference>
<feature type="coiled-coil region" evidence="1">
    <location>
        <begin position="78"/>
        <end position="105"/>
    </location>
</feature>
<dbReference type="EMBL" id="JAODYY010000004">
    <property type="protein sequence ID" value="MDH0124276.1"/>
    <property type="molecule type" value="Genomic_DNA"/>
</dbReference>
<accession>A0AA42GWH3</accession>
<feature type="transmembrane region" description="Helical" evidence="2">
    <location>
        <begin position="135"/>
        <end position="153"/>
    </location>
</feature>
<keyword evidence="1" id="KW-0175">Coiled coil</keyword>
<name>A0AA42GWH3_9HYPH</name>
<dbReference type="InterPro" id="IPR019284">
    <property type="entry name" value="RP532"/>
</dbReference>
<keyword evidence="2" id="KW-0812">Transmembrane</keyword>
<protein>
    <submittedName>
        <fullName evidence="3">DUF2335 domain-containing protein</fullName>
    </submittedName>
</protein>